<organism evidence="2 3">
    <name type="scientific">Aquariibacter albus</name>
    <dbReference type="NCBI Taxonomy" id="2759899"/>
    <lineage>
        <taxon>Bacteria</taxon>
        <taxon>Pseudomonadati</taxon>
        <taxon>Pseudomonadota</taxon>
        <taxon>Betaproteobacteria</taxon>
        <taxon>Burkholderiales</taxon>
        <taxon>Sphaerotilaceae</taxon>
        <taxon>Aquariibacter</taxon>
    </lineage>
</organism>
<reference evidence="2 3" key="1">
    <citation type="submission" date="2020-08" db="EMBL/GenBank/DDBJ databases">
        <title>Aquariorum lacteus gen. nov., sp. nov., a new member of the family Comamonadaceae, isolated from freshwater aquarium.</title>
        <authorList>
            <person name="Chun S.-J."/>
        </authorList>
    </citation>
    <scope>NUCLEOTIDE SEQUENCE [LARGE SCALE GENOMIC DNA]</scope>
    <source>
        <strain evidence="2 3">SJAQ100</strain>
    </source>
</reference>
<comment type="caution">
    <text evidence="2">The sequence shown here is derived from an EMBL/GenBank/DDBJ whole genome shotgun (WGS) entry which is preliminary data.</text>
</comment>
<accession>A0A839HRS6</accession>
<feature type="chain" id="PRO_5032858923" evidence="1">
    <location>
        <begin position="23"/>
        <end position="165"/>
    </location>
</feature>
<protein>
    <submittedName>
        <fullName evidence="2">Uncharacterized protein</fullName>
    </submittedName>
</protein>
<sequence length="165" mass="17986">MQLRARCLICAFGASIVVSAFGADERSQSYAGFSLGMSKSEASAIRPETQWKSAMLAPPEKFLRKEFEGNLFDRTATVTVDLDASESFVRMIGFTFGTQTTQQCISDAVRALAALKSQFGEPTEVSHEPPGKRVKWASQSPVVRWGELCAVGALLYYITYAQNGG</sequence>
<evidence type="ECO:0000313" key="2">
    <source>
        <dbReference type="EMBL" id="MBB1161781.1"/>
    </source>
</evidence>
<dbReference type="AlphaFoldDB" id="A0A839HRS6"/>
<dbReference type="RefSeq" id="WP_182662823.1">
    <property type="nucleotide sequence ID" value="NZ_JACIVI010000001.1"/>
</dbReference>
<evidence type="ECO:0000256" key="1">
    <source>
        <dbReference type="SAM" id="SignalP"/>
    </source>
</evidence>
<feature type="signal peptide" evidence="1">
    <location>
        <begin position="1"/>
        <end position="22"/>
    </location>
</feature>
<name>A0A839HRS6_9BURK</name>
<dbReference type="EMBL" id="JACIVI010000001">
    <property type="protein sequence ID" value="MBB1161781.1"/>
    <property type="molecule type" value="Genomic_DNA"/>
</dbReference>
<gene>
    <name evidence="2" type="ORF">H4F90_07305</name>
</gene>
<keyword evidence="1" id="KW-0732">Signal</keyword>
<evidence type="ECO:0000313" key="3">
    <source>
        <dbReference type="Proteomes" id="UP000586093"/>
    </source>
</evidence>
<keyword evidence="3" id="KW-1185">Reference proteome</keyword>
<proteinExistence type="predicted"/>
<dbReference type="Proteomes" id="UP000586093">
    <property type="component" value="Unassembled WGS sequence"/>
</dbReference>